<keyword evidence="1" id="KW-0175">Coiled coil</keyword>
<organism evidence="2 3">
    <name type="scientific">Tagetes erecta</name>
    <name type="common">African marigold</name>
    <dbReference type="NCBI Taxonomy" id="13708"/>
    <lineage>
        <taxon>Eukaryota</taxon>
        <taxon>Viridiplantae</taxon>
        <taxon>Streptophyta</taxon>
        <taxon>Embryophyta</taxon>
        <taxon>Tracheophyta</taxon>
        <taxon>Spermatophyta</taxon>
        <taxon>Magnoliopsida</taxon>
        <taxon>eudicotyledons</taxon>
        <taxon>Gunneridae</taxon>
        <taxon>Pentapetalae</taxon>
        <taxon>asterids</taxon>
        <taxon>campanulids</taxon>
        <taxon>Asterales</taxon>
        <taxon>Asteraceae</taxon>
        <taxon>Asteroideae</taxon>
        <taxon>Heliantheae alliance</taxon>
        <taxon>Tageteae</taxon>
        <taxon>Tagetes</taxon>
    </lineage>
</organism>
<reference evidence="2" key="1">
    <citation type="journal article" date="2023" name="bioRxiv">
        <title>Improved chromosome-level genome assembly for marigold (Tagetes erecta).</title>
        <authorList>
            <person name="Jiang F."/>
            <person name="Yuan L."/>
            <person name="Wang S."/>
            <person name="Wang H."/>
            <person name="Xu D."/>
            <person name="Wang A."/>
            <person name="Fan W."/>
        </authorList>
    </citation>
    <scope>NUCLEOTIDE SEQUENCE</scope>
    <source>
        <strain evidence="2">WSJ</strain>
        <tissue evidence="2">Leaf</tissue>
    </source>
</reference>
<dbReference type="PANTHER" id="PTHR33476">
    <property type="entry name" value="EMB|CAB62613.1"/>
    <property type="match status" value="1"/>
</dbReference>
<gene>
    <name evidence="2" type="ORF">QVD17_29311</name>
</gene>
<dbReference type="GO" id="GO:0008356">
    <property type="term" value="P:asymmetric cell division"/>
    <property type="evidence" value="ECO:0007669"/>
    <property type="project" value="InterPro"/>
</dbReference>
<dbReference type="Proteomes" id="UP001229421">
    <property type="component" value="Unassembled WGS sequence"/>
</dbReference>
<dbReference type="AlphaFoldDB" id="A0AAD8KE30"/>
<dbReference type="EMBL" id="JAUHHV010000007">
    <property type="protein sequence ID" value="KAK1419888.1"/>
    <property type="molecule type" value="Genomic_DNA"/>
</dbReference>
<evidence type="ECO:0000313" key="2">
    <source>
        <dbReference type="EMBL" id="KAK1419888.1"/>
    </source>
</evidence>
<evidence type="ECO:0000313" key="3">
    <source>
        <dbReference type="Proteomes" id="UP001229421"/>
    </source>
</evidence>
<name>A0AAD8KE30_TARER</name>
<feature type="coiled-coil region" evidence="1">
    <location>
        <begin position="199"/>
        <end position="267"/>
    </location>
</feature>
<comment type="caution">
    <text evidence="2">The sequence shown here is derived from an EMBL/GenBank/DDBJ whole genome shotgun (WGS) entry which is preliminary data.</text>
</comment>
<sequence>MEFWVVAAATGAGYVAKHWHNLTGEKDSTARIQRDACRWSNKTPNSVFPLPKLARRCLLDGDVSSSEEDNTDEEMNGKYDSFGNRLYEFRTKNSNRKSFSSLRPLVVARNSIDYKRKQMAQVDDVKDEKIVYVEGNGAMMEAEFFEPTGSVKLPRRPEQTHAKRFETRDVHSQGNDMVSLFLGVTIGILSTIVTNHREVEHLNKLLEQAENMVKDLHNKLEIKDGFNTTNEHASEPNKNFEVTSDIEAELEAELERLEENMQRFSSVVEINSDVEADMVIRGDLNLDTLTWQLDSQSESDNDDNKWVKSESTEKPIFSPNYTVSPLDLRLRLHEVIESELRARIEELEAVLECQNGRSCYDSPKPEEDNSFWDFDHMRIESSSSTP</sequence>
<dbReference type="InterPro" id="IPR040348">
    <property type="entry name" value="POLAR-like"/>
</dbReference>
<proteinExistence type="predicted"/>
<dbReference type="PANTHER" id="PTHR33476:SF26">
    <property type="match status" value="1"/>
</dbReference>
<evidence type="ECO:0000256" key="1">
    <source>
        <dbReference type="SAM" id="Coils"/>
    </source>
</evidence>
<keyword evidence="3" id="KW-1185">Reference proteome</keyword>
<protein>
    <submittedName>
        <fullName evidence="2">Uncharacterized protein</fullName>
    </submittedName>
</protein>
<accession>A0AAD8KE30</accession>